<dbReference type="GO" id="GO:0005524">
    <property type="term" value="F:ATP binding"/>
    <property type="evidence" value="ECO:0007669"/>
    <property type="project" value="InterPro"/>
</dbReference>
<protein>
    <recommendedName>
        <fullName evidence="6">AAA+ ATPase domain-containing protein</fullName>
    </recommendedName>
</protein>
<dbReference type="GO" id="GO:0006950">
    <property type="term" value="P:response to stress"/>
    <property type="evidence" value="ECO:0007669"/>
    <property type="project" value="UniProtKB-ARBA"/>
</dbReference>
<dbReference type="InterPro" id="IPR003593">
    <property type="entry name" value="AAA+_ATPase"/>
</dbReference>
<comment type="cofactor">
    <cofactor evidence="1">
        <name>Mg(2+)</name>
        <dbReference type="ChEBI" id="CHEBI:18420"/>
    </cofactor>
</comment>
<dbReference type="Pfam" id="PF00004">
    <property type="entry name" value="AAA"/>
    <property type="match status" value="1"/>
</dbReference>
<keyword evidence="8" id="KW-1185">Reference proteome</keyword>
<evidence type="ECO:0000313" key="8">
    <source>
        <dbReference type="Proteomes" id="UP000652761"/>
    </source>
</evidence>
<name>A0A843THR7_COLES</name>
<dbReference type="SUPFAM" id="SSF52540">
    <property type="entry name" value="P-loop containing nucleoside triphosphate hydrolases"/>
    <property type="match status" value="1"/>
</dbReference>
<dbReference type="Pfam" id="PF25568">
    <property type="entry name" value="AAA_lid_At3g28540"/>
    <property type="match status" value="1"/>
</dbReference>
<reference evidence="7" key="1">
    <citation type="submission" date="2017-07" db="EMBL/GenBank/DDBJ databases">
        <title>Taro Niue Genome Assembly and Annotation.</title>
        <authorList>
            <person name="Atibalentja N."/>
            <person name="Keating K."/>
            <person name="Fields C.J."/>
        </authorList>
    </citation>
    <scope>NUCLEOTIDE SEQUENCE</scope>
    <source>
        <strain evidence="7">Niue_2</strain>
        <tissue evidence="7">Leaf</tissue>
    </source>
</reference>
<dbReference type="SMR" id="A0A843THR7"/>
<dbReference type="GO" id="GO:0016887">
    <property type="term" value="F:ATP hydrolysis activity"/>
    <property type="evidence" value="ECO:0007669"/>
    <property type="project" value="InterPro"/>
</dbReference>
<organism evidence="7 8">
    <name type="scientific">Colocasia esculenta</name>
    <name type="common">Wild taro</name>
    <name type="synonym">Arum esculentum</name>
    <dbReference type="NCBI Taxonomy" id="4460"/>
    <lineage>
        <taxon>Eukaryota</taxon>
        <taxon>Viridiplantae</taxon>
        <taxon>Streptophyta</taxon>
        <taxon>Embryophyta</taxon>
        <taxon>Tracheophyta</taxon>
        <taxon>Spermatophyta</taxon>
        <taxon>Magnoliopsida</taxon>
        <taxon>Liliopsida</taxon>
        <taxon>Araceae</taxon>
        <taxon>Aroideae</taxon>
        <taxon>Colocasieae</taxon>
        <taxon>Colocasia</taxon>
    </lineage>
</organism>
<dbReference type="SMART" id="SM00382">
    <property type="entry name" value="AAA"/>
    <property type="match status" value="1"/>
</dbReference>
<comment type="catalytic activity">
    <reaction evidence="4">
        <text>ATP + H2O = ADP + phosphate + H(+)</text>
        <dbReference type="Rhea" id="RHEA:13065"/>
        <dbReference type="ChEBI" id="CHEBI:15377"/>
        <dbReference type="ChEBI" id="CHEBI:15378"/>
        <dbReference type="ChEBI" id="CHEBI:30616"/>
        <dbReference type="ChEBI" id="CHEBI:43474"/>
        <dbReference type="ChEBI" id="CHEBI:456216"/>
    </reaction>
</comment>
<dbReference type="InterPro" id="IPR027417">
    <property type="entry name" value="P-loop_NTPase"/>
</dbReference>
<comment type="caution">
    <text evidence="7">The sequence shown here is derived from an EMBL/GenBank/DDBJ whole genome shotgun (WGS) entry which is preliminary data.</text>
</comment>
<sequence>MALAPLAYAGGGLVLLRVFLSLAPPLLSLLVRWWRSVEDGLHPYHHYKVPRYDESLRENPLYRRAAAYISSLPSLEDSDYANIFSSPSSSSTRTPGGGDHLSLRLEDGRTVEDSFLGVRISWTNFSDAALVLRIRRQDRQRVLRPYLDHVESVAEELEHRRRELRLYTNCAGGAGRRWTSVPFTHPATLDTLAMDPDLKGRVRSDLESFLKGRSHYHRLGRVWKRSYLLYGPTGTGKSSFAAAMARFLCYDVYDLDPAHAADGSDLNALLLQTTPRSVIVVEDLDRYLHTAPGVGLSGILSFMDGVFSCCGEERVMVFTMNGVKERVDPAVLRPGRADVHIYFALCDFSGFKAMASGYLGIKDHKLYPQVEEAFQGGARLSQAEMGEIMLANRGSPGRALKAVIGALRRQQWDLGAEATTGSPLQAEEEPPAAGKDGSAGNIRKLYGQITVRRDSRGGFRRLFRRKSNRTEK</sequence>
<dbReference type="EMBL" id="NMUH01000065">
    <property type="protein sequence ID" value="MQL70361.1"/>
    <property type="molecule type" value="Genomic_DNA"/>
</dbReference>
<dbReference type="Proteomes" id="UP000652761">
    <property type="component" value="Unassembled WGS sequence"/>
</dbReference>
<feature type="domain" description="AAA+ ATPase" evidence="6">
    <location>
        <begin position="223"/>
        <end position="347"/>
    </location>
</feature>
<keyword evidence="3" id="KW-0460">Magnesium</keyword>
<evidence type="ECO:0000256" key="4">
    <source>
        <dbReference type="ARBA" id="ARBA00049360"/>
    </source>
</evidence>
<comment type="similarity">
    <text evidence="2">Belongs to the AAA ATPase family. BCS1 subfamily.</text>
</comment>
<dbReference type="Pfam" id="PF14363">
    <property type="entry name" value="AAA_assoc"/>
    <property type="match status" value="1"/>
</dbReference>
<dbReference type="InterPro" id="IPR025753">
    <property type="entry name" value="AAA_N_dom"/>
</dbReference>
<dbReference type="PANTHER" id="PTHR23070">
    <property type="entry name" value="BCS1 AAA-TYPE ATPASE"/>
    <property type="match status" value="1"/>
</dbReference>
<gene>
    <name evidence="7" type="ORF">Taro_002683</name>
</gene>
<evidence type="ECO:0000259" key="6">
    <source>
        <dbReference type="SMART" id="SM00382"/>
    </source>
</evidence>
<dbReference type="AlphaFoldDB" id="A0A843THR7"/>
<accession>A0A843THR7</accession>
<dbReference type="Gene3D" id="3.40.50.300">
    <property type="entry name" value="P-loop containing nucleotide triphosphate hydrolases"/>
    <property type="match status" value="1"/>
</dbReference>
<evidence type="ECO:0000256" key="1">
    <source>
        <dbReference type="ARBA" id="ARBA00001946"/>
    </source>
</evidence>
<dbReference type="InterPro" id="IPR003959">
    <property type="entry name" value="ATPase_AAA_core"/>
</dbReference>
<evidence type="ECO:0000256" key="2">
    <source>
        <dbReference type="ARBA" id="ARBA00007448"/>
    </source>
</evidence>
<feature type="region of interest" description="Disordered" evidence="5">
    <location>
        <begin position="420"/>
        <end position="441"/>
    </location>
</feature>
<dbReference type="InterPro" id="IPR058017">
    <property type="entry name" value="At3g28540-like_C"/>
</dbReference>
<evidence type="ECO:0000256" key="5">
    <source>
        <dbReference type="SAM" id="MobiDB-lite"/>
    </source>
</evidence>
<dbReference type="OrthoDB" id="10251412at2759"/>
<proteinExistence type="inferred from homology"/>
<evidence type="ECO:0000313" key="7">
    <source>
        <dbReference type="EMBL" id="MQL70361.1"/>
    </source>
</evidence>
<dbReference type="InterPro" id="IPR050747">
    <property type="entry name" value="Mitochondrial_chaperone_BCS1"/>
</dbReference>
<evidence type="ECO:0000256" key="3">
    <source>
        <dbReference type="ARBA" id="ARBA00022842"/>
    </source>
</evidence>